<proteinExistence type="predicted"/>
<evidence type="ECO:0000313" key="6">
    <source>
        <dbReference type="EMBL" id="CAG5091272.1"/>
    </source>
</evidence>
<dbReference type="Pfam" id="PF02854">
    <property type="entry name" value="MIF4G"/>
    <property type="match status" value="1"/>
</dbReference>
<keyword evidence="3" id="KW-0810">Translation regulation</keyword>
<reference evidence="6 7" key="1">
    <citation type="submission" date="2021-04" db="EMBL/GenBank/DDBJ databases">
        <authorList>
            <person name="Bliznina A."/>
        </authorList>
    </citation>
    <scope>NUCLEOTIDE SEQUENCE [LARGE SCALE GENOMIC DNA]</scope>
</reference>
<dbReference type="Gene3D" id="1.25.40.180">
    <property type="match status" value="1"/>
</dbReference>
<evidence type="ECO:0000256" key="1">
    <source>
        <dbReference type="ARBA" id="ARBA00004496"/>
    </source>
</evidence>
<dbReference type="PANTHER" id="PTHR23254">
    <property type="entry name" value="EIF4G DOMAIN PROTEIN"/>
    <property type="match status" value="1"/>
</dbReference>
<dbReference type="Proteomes" id="UP001158576">
    <property type="component" value="Chromosome PAR"/>
</dbReference>
<keyword evidence="7" id="KW-1185">Reference proteome</keyword>
<evidence type="ECO:0000256" key="2">
    <source>
        <dbReference type="ARBA" id="ARBA00022490"/>
    </source>
</evidence>
<keyword evidence="2" id="KW-0963">Cytoplasm</keyword>
<feature type="region of interest" description="Disordered" evidence="4">
    <location>
        <begin position="16"/>
        <end position="52"/>
    </location>
</feature>
<accession>A0ABN7S7W8</accession>
<evidence type="ECO:0000313" key="7">
    <source>
        <dbReference type="Proteomes" id="UP001158576"/>
    </source>
</evidence>
<feature type="domain" description="MIF4G" evidence="5">
    <location>
        <begin position="174"/>
        <end position="331"/>
    </location>
</feature>
<evidence type="ECO:0000259" key="5">
    <source>
        <dbReference type="Pfam" id="PF02854"/>
    </source>
</evidence>
<evidence type="ECO:0000256" key="3">
    <source>
        <dbReference type="ARBA" id="ARBA00022845"/>
    </source>
</evidence>
<comment type="subcellular location">
    <subcellularLocation>
        <location evidence="1">Cytoplasm</location>
    </subcellularLocation>
</comment>
<dbReference type="EMBL" id="OU015568">
    <property type="protein sequence ID" value="CAG5091272.1"/>
    <property type="molecule type" value="Genomic_DNA"/>
</dbReference>
<dbReference type="InterPro" id="IPR016024">
    <property type="entry name" value="ARM-type_fold"/>
</dbReference>
<name>A0ABN7S7W8_OIKDI</name>
<organism evidence="6 7">
    <name type="scientific">Oikopleura dioica</name>
    <name type="common">Tunicate</name>
    <dbReference type="NCBI Taxonomy" id="34765"/>
    <lineage>
        <taxon>Eukaryota</taxon>
        <taxon>Metazoa</taxon>
        <taxon>Chordata</taxon>
        <taxon>Tunicata</taxon>
        <taxon>Appendicularia</taxon>
        <taxon>Copelata</taxon>
        <taxon>Oikopleuridae</taxon>
        <taxon>Oikopleura</taxon>
    </lineage>
</organism>
<gene>
    <name evidence="6" type="ORF">OKIOD_LOCUS4502</name>
</gene>
<protein>
    <submittedName>
        <fullName evidence="6">Oidioi.mRNA.OKI2018_I69.PAR.g12944.t2.cds</fullName>
    </submittedName>
</protein>
<dbReference type="InterPro" id="IPR051367">
    <property type="entry name" value="mRNA_TranslReg/HistoneTransl"/>
</dbReference>
<feature type="compositionally biased region" description="Basic and acidic residues" evidence="4">
    <location>
        <begin position="32"/>
        <end position="44"/>
    </location>
</feature>
<evidence type="ECO:0000256" key="4">
    <source>
        <dbReference type="SAM" id="MobiDB-lite"/>
    </source>
</evidence>
<dbReference type="PANTHER" id="PTHR23254:SF15">
    <property type="entry name" value="POLYADENYLATE-BINDING PROTEIN-INTERACTING PROTEIN 1"/>
    <property type="match status" value="1"/>
</dbReference>
<sequence length="430" mass="48875">MMKMIDLNDNPWAVSDSSFEDLPSTDPWLTPCEKEEKENDEKTIRPPRKVAKPQSIKLLSTAKNIPRSAFDLPNISNSDRVVQCSSLPSLIDNLPSDATLPEILFMKLQDDELSDSRYAKWLKKQIKNPESIDYLQNRPVHLKCTVPEANLQTEDAQRLFNMKNILNEAIYRLLKYPADFDSMLDCLISTIIMGANGFGDEFMEYVAETIYNTCVCDIPFCHIASKLVAEICLKIKKGENEKGFRTILLMMLQKEFRKKDEFAKSMEISERERLQTLTMFIAELLVNFLIPSIENGKPARIQIFSKLLPSLLLTLINTPSPSNVRIATQVLRLGVGPIIEIEQNNRTALAEVWHLLSIQARRGNENAKKVLIQRATGWKSYLSGSVISNNPREVNAFEYGRGEPVFFTSAGIPYMVSSLADPKNLKELFY</sequence>
<dbReference type="SUPFAM" id="SSF48371">
    <property type="entry name" value="ARM repeat"/>
    <property type="match status" value="1"/>
</dbReference>
<dbReference type="InterPro" id="IPR003890">
    <property type="entry name" value="MIF4G-like_typ-3"/>
</dbReference>